<reference evidence="2 3" key="1">
    <citation type="submission" date="2019-07" db="EMBL/GenBank/DDBJ databases">
        <title>Thalassofilum flectens gen. nov., sp. nov., a novel moderate thermophilic anaerobe from a shallow sea hot spring in Kunashir Island (Russia), representing a new family in the order Bacteroidales, and proposal of Thalassofilacea fam. nov.</title>
        <authorList>
            <person name="Kochetkova T.V."/>
            <person name="Podosokorskaya O.A."/>
            <person name="Novikov A."/>
            <person name="Elcheninov A.G."/>
            <person name="Toshchakov S.V."/>
            <person name="Kublanov I.V."/>
        </authorList>
    </citation>
    <scope>NUCLEOTIDE SEQUENCE [LARGE SCALE GENOMIC DNA]</scope>
    <source>
        <strain evidence="2 3">38-H</strain>
    </source>
</reference>
<dbReference type="Pfam" id="PF05036">
    <property type="entry name" value="SPOR"/>
    <property type="match status" value="1"/>
</dbReference>
<accession>A0A7D4B9X0</accession>
<dbReference type="RefSeq" id="WP_173072517.1">
    <property type="nucleotide sequence ID" value="NZ_CP041345.1"/>
</dbReference>
<evidence type="ECO:0000313" key="2">
    <source>
        <dbReference type="EMBL" id="QKG79000.1"/>
    </source>
</evidence>
<organism evidence="2 3">
    <name type="scientific">Tenuifilum thalassicum</name>
    <dbReference type="NCBI Taxonomy" id="2590900"/>
    <lineage>
        <taxon>Bacteria</taxon>
        <taxon>Pseudomonadati</taxon>
        <taxon>Bacteroidota</taxon>
        <taxon>Bacteroidia</taxon>
        <taxon>Bacteroidales</taxon>
        <taxon>Tenuifilaceae</taxon>
        <taxon>Tenuifilum</taxon>
    </lineage>
</organism>
<evidence type="ECO:0000313" key="3">
    <source>
        <dbReference type="Proteomes" id="UP000500961"/>
    </source>
</evidence>
<dbReference type="KEGG" id="ttz:FHG85_01550"/>
<name>A0A7D4B9X0_9BACT</name>
<gene>
    <name evidence="2" type="ORF">FHG85_01550</name>
</gene>
<dbReference type="EMBL" id="CP041345">
    <property type="protein sequence ID" value="QKG79000.1"/>
    <property type="molecule type" value="Genomic_DNA"/>
</dbReference>
<proteinExistence type="predicted"/>
<keyword evidence="3" id="KW-1185">Reference proteome</keyword>
<feature type="domain" description="SPOR" evidence="1">
    <location>
        <begin position="360"/>
        <end position="415"/>
    </location>
</feature>
<dbReference type="AlphaFoldDB" id="A0A7D4B9X0"/>
<protein>
    <submittedName>
        <fullName evidence="2">SPOR domain-containing protein</fullName>
    </submittedName>
</protein>
<sequence>MHSIVTAFYNLIGVTLLSFLLGSDVAFNLNVPSTVNAGSEFDVEVVLKKGDLSGFARLQQELPYGLTAKLVESSLGDFSFEEQKVRFLWLKLPDEKQLRLVYRIKVDERLKGSFSLKGTFSYIDNNERKTANFESSKITINPSDKIDPNLIVDINEFQNVIPPQPPVGFMASNVKCIRQTPIPTGEMNDYMVKLLVNRGSAQKFAKIEEEVPEGFTAEPIETRDAAFSFKDQKVKFLWMNLPADPRFVVSYKLIPPDGNGEIKVSIKGTFSYLIGDATRVIDIIQKDVDLSNIDPAVLDGIIASSSSTAGANIISGFTQDYSEGGIEIPIQYKKIEDKPKRKVKPEFNMQPFMLMPEKGVYYRVQIAAGHKPINIKRYFKRYNINYDVRTEKHEGWYKYSIGSFKEYKEARDFRIFIWNTTKINDAFVTAYNNGKRITVQEALMITNQKWYR</sequence>
<dbReference type="GO" id="GO:0042834">
    <property type="term" value="F:peptidoglycan binding"/>
    <property type="evidence" value="ECO:0007669"/>
    <property type="project" value="InterPro"/>
</dbReference>
<dbReference type="Proteomes" id="UP000500961">
    <property type="component" value="Chromosome"/>
</dbReference>
<evidence type="ECO:0000259" key="1">
    <source>
        <dbReference type="Pfam" id="PF05036"/>
    </source>
</evidence>
<dbReference type="InterPro" id="IPR007730">
    <property type="entry name" value="SPOR-like_dom"/>
</dbReference>